<name>F8PV52_SERL3</name>
<evidence type="ECO:0000259" key="8">
    <source>
        <dbReference type="PROSITE" id="PS50076"/>
    </source>
</evidence>
<dbReference type="InParanoid" id="F8PV52"/>
<evidence type="ECO:0000256" key="5">
    <source>
        <dbReference type="ARBA" id="ARBA00023242"/>
    </source>
</evidence>
<dbReference type="InterPro" id="IPR036869">
    <property type="entry name" value="J_dom_sf"/>
</dbReference>
<evidence type="ECO:0000313" key="9">
    <source>
        <dbReference type="EMBL" id="EGO00504.1"/>
    </source>
</evidence>
<evidence type="ECO:0000256" key="6">
    <source>
        <dbReference type="SAM" id="Coils"/>
    </source>
</evidence>
<dbReference type="EMBL" id="GL945479">
    <property type="protein sequence ID" value="EGO00504.1"/>
    <property type="molecule type" value="Genomic_DNA"/>
</dbReference>
<dbReference type="Gene3D" id="1.10.287.110">
    <property type="entry name" value="DnaJ domain"/>
    <property type="match status" value="1"/>
</dbReference>
<dbReference type="OMA" id="WQANEKI"/>
<feature type="compositionally biased region" description="Pro residues" evidence="7">
    <location>
        <begin position="298"/>
        <end position="310"/>
    </location>
</feature>
<dbReference type="Proteomes" id="UP000008063">
    <property type="component" value="Unassembled WGS sequence"/>
</dbReference>
<gene>
    <name evidence="9" type="ORF">SERLA73DRAFT_168234</name>
</gene>
<dbReference type="eggNOG" id="KOG0691">
    <property type="taxonomic scope" value="Eukaryota"/>
</dbReference>
<dbReference type="GO" id="GO:0005737">
    <property type="term" value="C:cytoplasm"/>
    <property type="evidence" value="ECO:0007669"/>
    <property type="project" value="UniProtKB-SubCell"/>
</dbReference>
<dbReference type="GO" id="GO:0005681">
    <property type="term" value="C:spliceosomal complex"/>
    <property type="evidence" value="ECO:0007669"/>
    <property type="project" value="TreeGrafter"/>
</dbReference>
<keyword evidence="10" id="KW-1185">Reference proteome</keyword>
<evidence type="ECO:0000256" key="3">
    <source>
        <dbReference type="ARBA" id="ARBA00022490"/>
    </source>
</evidence>
<dbReference type="InterPro" id="IPR001623">
    <property type="entry name" value="DnaJ_domain"/>
</dbReference>
<keyword evidence="3" id="KW-0963">Cytoplasm</keyword>
<dbReference type="SUPFAM" id="SSF46565">
    <property type="entry name" value="Chaperone J-domain"/>
    <property type="match status" value="1"/>
</dbReference>
<feature type="compositionally biased region" description="Low complexity" evidence="7">
    <location>
        <begin position="311"/>
        <end position="338"/>
    </location>
</feature>
<feature type="coiled-coil region" evidence="6">
    <location>
        <begin position="90"/>
        <end position="151"/>
    </location>
</feature>
<dbReference type="PANTHER" id="PTHR44313:SF1">
    <property type="entry name" value="DNAJ HOMOLOG SUBFAMILY C MEMBER 17"/>
    <property type="match status" value="1"/>
</dbReference>
<dbReference type="Pfam" id="PF00226">
    <property type="entry name" value="DnaJ"/>
    <property type="match status" value="1"/>
</dbReference>
<dbReference type="InterPro" id="IPR052094">
    <property type="entry name" value="Pre-mRNA-splicing_ERAD"/>
</dbReference>
<keyword evidence="6" id="KW-0175">Coiled coil</keyword>
<feature type="domain" description="J" evidence="8">
    <location>
        <begin position="8"/>
        <end position="73"/>
    </location>
</feature>
<dbReference type="OrthoDB" id="376357at2759"/>
<dbReference type="STRING" id="936435.F8PV52"/>
<dbReference type="CDD" id="cd06257">
    <property type="entry name" value="DnaJ"/>
    <property type="match status" value="1"/>
</dbReference>
<dbReference type="PRINTS" id="PR00625">
    <property type="entry name" value="JDOMAIN"/>
</dbReference>
<dbReference type="FunCoup" id="F8PV52">
    <property type="interactions" value="349"/>
</dbReference>
<evidence type="ECO:0000256" key="1">
    <source>
        <dbReference type="ARBA" id="ARBA00004123"/>
    </source>
</evidence>
<keyword evidence="5" id="KW-0539">Nucleus</keyword>
<dbReference type="PROSITE" id="PS50076">
    <property type="entry name" value="DNAJ_2"/>
    <property type="match status" value="1"/>
</dbReference>
<feature type="region of interest" description="Disordered" evidence="7">
    <location>
        <begin position="278"/>
        <end position="347"/>
    </location>
</feature>
<organism evidence="10">
    <name type="scientific">Serpula lacrymans var. lacrymans (strain S7.3)</name>
    <name type="common">Dry rot fungus</name>
    <dbReference type="NCBI Taxonomy" id="936435"/>
    <lineage>
        <taxon>Eukaryota</taxon>
        <taxon>Fungi</taxon>
        <taxon>Dikarya</taxon>
        <taxon>Basidiomycota</taxon>
        <taxon>Agaricomycotina</taxon>
        <taxon>Agaricomycetes</taxon>
        <taxon>Agaricomycetidae</taxon>
        <taxon>Boletales</taxon>
        <taxon>Coniophorineae</taxon>
        <taxon>Serpulaceae</taxon>
        <taxon>Serpula</taxon>
    </lineage>
</organism>
<reference evidence="10" key="1">
    <citation type="journal article" date="2011" name="Science">
        <title>The plant cell wall-decomposing machinery underlies the functional diversity of forest fungi.</title>
        <authorList>
            <person name="Eastwood D.C."/>
            <person name="Floudas D."/>
            <person name="Binder M."/>
            <person name="Majcherczyk A."/>
            <person name="Schneider P."/>
            <person name="Aerts A."/>
            <person name="Asiegbu F.O."/>
            <person name="Baker S.E."/>
            <person name="Barry K."/>
            <person name="Bendiksby M."/>
            <person name="Blumentritt M."/>
            <person name="Coutinho P.M."/>
            <person name="Cullen D."/>
            <person name="de Vries R.P."/>
            <person name="Gathman A."/>
            <person name="Goodell B."/>
            <person name="Henrissat B."/>
            <person name="Ihrmark K."/>
            <person name="Kauserud H."/>
            <person name="Kohler A."/>
            <person name="LaButti K."/>
            <person name="Lapidus A."/>
            <person name="Lavin J.L."/>
            <person name="Lee Y.-H."/>
            <person name="Lindquist E."/>
            <person name="Lilly W."/>
            <person name="Lucas S."/>
            <person name="Morin E."/>
            <person name="Murat C."/>
            <person name="Oguiza J.A."/>
            <person name="Park J."/>
            <person name="Pisabarro A.G."/>
            <person name="Riley R."/>
            <person name="Rosling A."/>
            <person name="Salamov A."/>
            <person name="Schmidt O."/>
            <person name="Schmutz J."/>
            <person name="Skrede I."/>
            <person name="Stenlid J."/>
            <person name="Wiebenga A."/>
            <person name="Xie X."/>
            <person name="Kuees U."/>
            <person name="Hibbett D.S."/>
            <person name="Hoffmeister D."/>
            <person name="Hoegberg N."/>
            <person name="Martin F."/>
            <person name="Grigoriev I.V."/>
            <person name="Watkinson S.C."/>
        </authorList>
    </citation>
    <scope>NUCLEOTIDE SEQUENCE [LARGE SCALE GENOMIC DNA]</scope>
    <source>
        <strain evidence="10">strain S7.3</strain>
    </source>
</reference>
<dbReference type="HOGENOM" id="CLU_045732_0_1_1"/>
<keyword evidence="4" id="KW-0143">Chaperone</keyword>
<evidence type="ECO:0000256" key="7">
    <source>
        <dbReference type="SAM" id="MobiDB-lite"/>
    </source>
</evidence>
<comment type="subcellular location">
    <subcellularLocation>
        <location evidence="2">Cytoplasm</location>
    </subcellularLocation>
    <subcellularLocation>
        <location evidence="1">Nucleus</location>
    </subcellularLocation>
</comment>
<dbReference type="PANTHER" id="PTHR44313">
    <property type="entry name" value="DNAJ HOMOLOG SUBFAMILY C MEMBER 17"/>
    <property type="match status" value="1"/>
</dbReference>
<proteinExistence type="predicted"/>
<evidence type="ECO:0000256" key="4">
    <source>
        <dbReference type="ARBA" id="ARBA00023186"/>
    </source>
</evidence>
<dbReference type="AlphaFoldDB" id="F8PV52"/>
<dbReference type="SMART" id="SM00271">
    <property type="entry name" value="DnaJ"/>
    <property type="match status" value="1"/>
</dbReference>
<evidence type="ECO:0000313" key="10">
    <source>
        <dbReference type="Proteomes" id="UP000008063"/>
    </source>
</evidence>
<dbReference type="GO" id="GO:0000390">
    <property type="term" value="P:spliceosomal complex disassembly"/>
    <property type="evidence" value="ECO:0007669"/>
    <property type="project" value="TreeGrafter"/>
</dbReference>
<evidence type="ECO:0000256" key="2">
    <source>
        <dbReference type="ARBA" id="ARBA00004496"/>
    </source>
</evidence>
<accession>F8PV52</accession>
<protein>
    <recommendedName>
        <fullName evidence="8">J domain-containing protein</fullName>
    </recommendedName>
</protein>
<sequence length="375" mass="41635">MSTADEPNPYELLELPLEATEAQIRTAYRTRSLKVHPDRNPDDPDAARKFHTLNQAYSLLLDPLRRLALDAQLRLAAARKQRFAGYDKKRAALVTELEEREREVKRAKVEKRREEEMREGENERIREAGRRMREERERAVKEREEEAVREKRMAEEDVPPELGSLDTTVRIKYALSAHPTLSTPSSLAAHLSHFGPIDAKTVVLALKPAKPKKKSKSQTSSDEASKNVTALVPFSQLSAAYAAVCASGRDRLCDMGVSWAGGEEPLIIGWLRKKGKLGDGAGTRVDDESMRETSSERPIPPKSPGSPPSLPSDSNNSAYASFPSTFPSFSTTAEPSPSNAANGSGLDYESLTLLRMREAERARLEREILEAEAGE</sequence>
<feature type="compositionally biased region" description="Basic and acidic residues" evidence="7">
    <location>
        <begin position="284"/>
        <end position="295"/>
    </location>
</feature>